<feature type="transmembrane region" description="Helical" evidence="9">
    <location>
        <begin position="179"/>
        <end position="198"/>
    </location>
</feature>
<comment type="subcellular location">
    <subcellularLocation>
        <location evidence="1">Cell membrane</location>
        <topology evidence="1">Multi-pass membrane protein</topology>
    </subcellularLocation>
</comment>
<dbReference type="InterPro" id="IPR000620">
    <property type="entry name" value="EamA_dom"/>
</dbReference>
<keyword evidence="7 9" id="KW-0472">Membrane</keyword>
<evidence type="ECO:0000256" key="9">
    <source>
        <dbReference type="SAM" id="Phobius"/>
    </source>
</evidence>
<evidence type="ECO:0000259" key="10">
    <source>
        <dbReference type="Pfam" id="PF00892"/>
    </source>
</evidence>
<keyword evidence="4" id="KW-1003">Cell membrane</keyword>
<proteinExistence type="inferred from homology"/>
<feature type="transmembrane region" description="Helical" evidence="9">
    <location>
        <begin position="9"/>
        <end position="27"/>
    </location>
</feature>
<keyword evidence="12" id="KW-1185">Reference proteome</keyword>
<evidence type="ECO:0000256" key="1">
    <source>
        <dbReference type="ARBA" id="ARBA00004651"/>
    </source>
</evidence>
<feature type="transmembrane region" description="Helical" evidence="9">
    <location>
        <begin position="39"/>
        <end position="60"/>
    </location>
</feature>
<evidence type="ECO:0000313" key="12">
    <source>
        <dbReference type="Proteomes" id="UP001501585"/>
    </source>
</evidence>
<accession>A0ABP5E9N3</accession>
<feature type="domain" description="EamA" evidence="10">
    <location>
        <begin position="153"/>
        <end position="283"/>
    </location>
</feature>
<name>A0ABP5E9N3_9ACTN</name>
<dbReference type="InterPro" id="IPR004626">
    <property type="entry name" value="RarD"/>
</dbReference>
<feature type="transmembrane region" description="Helical" evidence="9">
    <location>
        <begin position="267"/>
        <end position="285"/>
    </location>
</feature>
<dbReference type="SUPFAM" id="SSF103481">
    <property type="entry name" value="Multidrug resistance efflux transporter EmrE"/>
    <property type="match status" value="2"/>
</dbReference>
<comment type="similarity">
    <text evidence="2">Belongs to the EamA transporter family.</text>
</comment>
<gene>
    <name evidence="11" type="primary">rarD</name>
    <name evidence="11" type="ORF">GCM10009799_20060</name>
</gene>
<organism evidence="11 12">
    <name type="scientific">Nocardiopsis rhodophaea</name>
    <dbReference type="NCBI Taxonomy" id="280238"/>
    <lineage>
        <taxon>Bacteria</taxon>
        <taxon>Bacillati</taxon>
        <taxon>Actinomycetota</taxon>
        <taxon>Actinomycetes</taxon>
        <taxon>Streptosporangiales</taxon>
        <taxon>Nocardiopsidaceae</taxon>
        <taxon>Nocardiopsis</taxon>
    </lineage>
</organism>
<dbReference type="EMBL" id="BAAAPC010000007">
    <property type="protein sequence ID" value="GAA1994044.1"/>
    <property type="molecule type" value="Genomic_DNA"/>
</dbReference>
<keyword evidence="5 9" id="KW-0812">Transmembrane</keyword>
<evidence type="ECO:0000256" key="6">
    <source>
        <dbReference type="ARBA" id="ARBA00022989"/>
    </source>
</evidence>
<comment type="caution">
    <text evidence="11">The sequence shown here is derived from an EMBL/GenBank/DDBJ whole genome shotgun (WGS) entry which is preliminary data.</text>
</comment>
<feature type="transmembrane region" description="Helical" evidence="9">
    <location>
        <begin position="242"/>
        <end position="261"/>
    </location>
</feature>
<keyword evidence="3" id="KW-0813">Transport</keyword>
<evidence type="ECO:0000256" key="7">
    <source>
        <dbReference type="ARBA" id="ARBA00023136"/>
    </source>
</evidence>
<evidence type="ECO:0000256" key="5">
    <source>
        <dbReference type="ARBA" id="ARBA00022692"/>
    </source>
</evidence>
<evidence type="ECO:0000313" key="11">
    <source>
        <dbReference type="EMBL" id="GAA1994044.1"/>
    </source>
</evidence>
<dbReference type="InterPro" id="IPR037185">
    <property type="entry name" value="EmrE-like"/>
</dbReference>
<reference evidence="12" key="1">
    <citation type="journal article" date="2019" name="Int. J. Syst. Evol. Microbiol.">
        <title>The Global Catalogue of Microorganisms (GCM) 10K type strain sequencing project: providing services to taxonomists for standard genome sequencing and annotation.</title>
        <authorList>
            <consortium name="The Broad Institute Genomics Platform"/>
            <consortium name="The Broad Institute Genome Sequencing Center for Infectious Disease"/>
            <person name="Wu L."/>
            <person name="Ma J."/>
        </authorList>
    </citation>
    <scope>NUCLEOTIDE SEQUENCE [LARGE SCALE GENOMIC DNA]</scope>
    <source>
        <strain evidence="12">JCM 15313</strain>
    </source>
</reference>
<feature type="transmembrane region" description="Helical" evidence="9">
    <location>
        <begin position="152"/>
        <end position="167"/>
    </location>
</feature>
<feature type="transmembrane region" description="Helical" evidence="9">
    <location>
        <begin position="128"/>
        <end position="146"/>
    </location>
</feature>
<feature type="transmembrane region" description="Helical" evidence="9">
    <location>
        <begin position="210"/>
        <end position="230"/>
    </location>
</feature>
<feature type="domain" description="EamA" evidence="10">
    <location>
        <begin position="9"/>
        <end position="144"/>
    </location>
</feature>
<dbReference type="Proteomes" id="UP001501585">
    <property type="component" value="Unassembled WGS sequence"/>
</dbReference>
<dbReference type="PANTHER" id="PTHR22911">
    <property type="entry name" value="ACYL-MALONYL CONDENSING ENZYME-RELATED"/>
    <property type="match status" value="1"/>
</dbReference>
<sequence>MSDSNSHHGVLLGASAYLMWGVSTLYWPLLDAAGPVEILAHRMVWALLTVAVILAFRGRWDGLLGALRDPRKLLVLTGAAVVISVNWGVFIYTVNSGQTSQAALGYFINPLVSIVFGVIIFSERLRRAQWAAVALGVLAVAVLTYAYGGVPWMSLSVAFSFATYGVLKKLVRLDGLDSLAVETLLMFLPALAYLLFLGQAGTGTFTGVSAAHTLLLIGAGTVTALPLLCFGAAARRIPLSTIGLLQFMVPVMQFLFAWLVFDEELPLSRWIGFGVVWAALVVFTVDMLRANASRPTGAAVAGSTPSGSPAADPYPLDDRAGSGAGHGGSGVEHARISSAAPETAGGPASS</sequence>
<evidence type="ECO:0000256" key="2">
    <source>
        <dbReference type="ARBA" id="ARBA00007362"/>
    </source>
</evidence>
<feature type="region of interest" description="Disordered" evidence="8">
    <location>
        <begin position="296"/>
        <end position="350"/>
    </location>
</feature>
<evidence type="ECO:0000256" key="8">
    <source>
        <dbReference type="SAM" id="MobiDB-lite"/>
    </source>
</evidence>
<evidence type="ECO:0000256" key="4">
    <source>
        <dbReference type="ARBA" id="ARBA00022475"/>
    </source>
</evidence>
<protein>
    <submittedName>
        <fullName evidence="11">EamA family transporter RarD</fullName>
    </submittedName>
</protein>
<dbReference type="PANTHER" id="PTHR22911:SF137">
    <property type="entry name" value="SOLUTE CARRIER FAMILY 35 MEMBER G2-RELATED"/>
    <property type="match status" value="1"/>
</dbReference>
<feature type="transmembrane region" description="Helical" evidence="9">
    <location>
        <begin position="72"/>
        <end position="92"/>
    </location>
</feature>
<feature type="transmembrane region" description="Helical" evidence="9">
    <location>
        <begin position="104"/>
        <end position="121"/>
    </location>
</feature>
<dbReference type="NCBIfam" id="TIGR00688">
    <property type="entry name" value="rarD"/>
    <property type="match status" value="1"/>
</dbReference>
<keyword evidence="6 9" id="KW-1133">Transmembrane helix</keyword>
<evidence type="ECO:0000256" key="3">
    <source>
        <dbReference type="ARBA" id="ARBA00022448"/>
    </source>
</evidence>
<dbReference type="Pfam" id="PF00892">
    <property type="entry name" value="EamA"/>
    <property type="match status" value="2"/>
</dbReference>